<keyword evidence="1" id="KW-0472">Membrane</keyword>
<feature type="transmembrane region" description="Helical" evidence="1">
    <location>
        <begin position="129"/>
        <end position="147"/>
    </location>
</feature>
<name>A0AAV6IQA7_9ERIC</name>
<organism evidence="3 4">
    <name type="scientific">Rhododendron griersonianum</name>
    <dbReference type="NCBI Taxonomy" id="479676"/>
    <lineage>
        <taxon>Eukaryota</taxon>
        <taxon>Viridiplantae</taxon>
        <taxon>Streptophyta</taxon>
        <taxon>Embryophyta</taxon>
        <taxon>Tracheophyta</taxon>
        <taxon>Spermatophyta</taxon>
        <taxon>Magnoliopsida</taxon>
        <taxon>eudicotyledons</taxon>
        <taxon>Gunneridae</taxon>
        <taxon>Pentapetalae</taxon>
        <taxon>asterids</taxon>
        <taxon>Ericales</taxon>
        <taxon>Ericaceae</taxon>
        <taxon>Ericoideae</taxon>
        <taxon>Rhodoreae</taxon>
        <taxon>Rhododendron</taxon>
    </lineage>
</organism>
<feature type="transmembrane region" description="Helical" evidence="1">
    <location>
        <begin position="98"/>
        <end position="117"/>
    </location>
</feature>
<feature type="transmembrane region" description="Helical" evidence="1">
    <location>
        <begin position="342"/>
        <end position="367"/>
    </location>
</feature>
<reference evidence="3" key="1">
    <citation type="submission" date="2020-08" db="EMBL/GenBank/DDBJ databases">
        <title>Plant Genome Project.</title>
        <authorList>
            <person name="Zhang R.-G."/>
        </authorList>
    </citation>
    <scope>NUCLEOTIDE SEQUENCE</scope>
    <source>
        <strain evidence="3">WSP0</strain>
        <tissue evidence="3">Leaf</tissue>
    </source>
</reference>
<gene>
    <name evidence="3" type="ORF">RHGRI_029777</name>
</gene>
<comment type="caution">
    <text evidence="3">The sequence shown here is derived from an EMBL/GenBank/DDBJ whole genome shotgun (WGS) entry which is preliminary data.</text>
</comment>
<proteinExistence type="predicted"/>
<feature type="transmembrane region" description="Helical" evidence="1">
    <location>
        <begin position="308"/>
        <end position="330"/>
    </location>
</feature>
<feature type="transmembrane region" description="Helical" evidence="1">
    <location>
        <begin position="54"/>
        <end position="74"/>
    </location>
</feature>
<dbReference type="PANTHER" id="PTHR31325">
    <property type="entry name" value="OS01G0798800 PROTEIN-RELATED"/>
    <property type="match status" value="1"/>
</dbReference>
<dbReference type="Pfam" id="PF04578">
    <property type="entry name" value="DUF594"/>
    <property type="match status" value="1"/>
</dbReference>
<feature type="transmembrane region" description="Helical" evidence="1">
    <location>
        <begin position="153"/>
        <end position="169"/>
    </location>
</feature>
<accession>A0AAV6IQA7</accession>
<dbReference type="Pfam" id="PF13968">
    <property type="entry name" value="DUF4220"/>
    <property type="match status" value="1"/>
</dbReference>
<evidence type="ECO:0000256" key="1">
    <source>
        <dbReference type="SAM" id="Phobius"/>
    </source>
</evidence>
<feature type="transmembrane region" description="Helical" evidence="1">
    <location>
        <begin position="21"/>
        <end position="42"/>
    </location>
</feature>
<protein>
    <recommendedName>
        <fullName evidence="2">DUF4220 domain-containing protein</fullName>
    </recommendedName>
</protein>
<dbReference type="InterPro" id="IPR025315">
    <property type="entry name" value="DUF4220"/>
</dbReference>
<dbReference type="AlphaFoldDB" id="A0AAV6IQA7"/>
<dbReference type="InterPro" id="IPR007658">
    <property type="entry name" value="DUF594"/>
</dbReference>
<feature type="domain" description="DUF4220" evidence="2">
    <location>
        <begin position="57"/>
        <end position="417"/>
    </location>
</feature>
<sequence>MNRRQSTELSPQKLKNLWNEWQLRALILLSLTSQIILVSLGNRRRYIAKPWIRSIVWFFYLLADSVATMAIGILSDDIGEVYWKGNWKSRSLDDELKAFWAPFLLLHLGGMDTITAYSLEDNELWLRHFFNVIAQAGMTTYILLMSWTMSSRLSPLFIVVFFVGLMKYCERVWSLFSASEKRFRDSIPDIPTSESRIREECKLKQLEGYHVSEHQVLEVEVPVVDESVPESDDAREILLAYSFFEMVKRLFADLILGFQDRDVSRAFFENKDMDSNTDFGYKALKVIEIELGLMYDVLYTKATIVYSYWGVTIRIFGCFLILIVLVMVSLDEALVGKNSSKIDVSITLVLLVVALLLDLCAFGELILSDQTAHWLIKHKKTTILETINRIRTMIPTNWGRNCKRWSKTVQQHSLLSFCFATRKKPLFCLRILKLFGIEEVAEMFWYKSITPPYSLSHYLNVDQGHDLPKYIFDKVKEDRSWAEKNGNGTDDLKFLYGGRGVRALERLNCKGLEWSVKIEFEQSVLVWHLATEICYQLEAEQDPDAWLRMWQNRGMCISRYMLYLLVEHPNMLPIGMGQIKFRDLYSDLANFIEMYTSKPLKDVTERDALVMLMEMVKDENMLVGGGDRSNFVIFHGCKLASQLRKYEDLEQQWTIIRDVWFEILCHAASQCKGRQHAQQLRRGGEYLTHLWLLMAHFGLTDHFQIPRSRAIARFGDAKEDILRSSSLDPIERNFVLDMLSDEFGCDWASASRAAQAVVAAKAMMGTLFVKTREPWKDLQDDLDDSDTEVIKSSRGKST</sequence>
<keyword evidence="1" id="KW-0812">Transmembrane</keyword>
<evidence type="ECO:0000313" key="3">
    <source>
        <dbReference type="EMBL" id="KAG5529199.1"/>
    </source>
</evidence>
<evidence type="ECO:0000259" key="2">
    <source>
        <dbReference type="Pfam" id="PF13968"/>
    </source>
</evidence>
<dbReference type="Proteomes" id="UP000823749">
    <property type="component" value="Chromosome 10"/>
</dbReference>
<keyword evidence="4" id="KW-1185">Reference proteome</keyword>
<dbReference type="EMBL" id="JACTNZ010000010">
    <property type="protein sequence ID" value="KAG5529199.1"/>
    <property type="molecule type" value="Genomic_DNA"/>
</dbReference>
<evidence type="ECO:0000313" key="4">
    <source>
        <dbReference type="Proteomes" id="UP000823749"/>
    </source>
</evidence>
<keyword evidence="1" id="KW-1133">Transmembrane helix</keyword>